<name>G2EE96_9FLAO</name>
<evidence type="ECO:0000259" key="10">
    <source>
        <dbReference type="Pfam" id="PF04715"/>
    </source>
</evidence>
<dbReference type="eggNOG" id="COG0147">
    <property type="taxonomic scope" value="Bacteria"/>
</dbReference>
<keyword evidence="6" id="KW-0456">Lyase</keyword>
<dbReference type="PRINTS" id="PR00095">
    <property type="entry name" value="ANTSNTHASEI"/>
</dbReference>
<keyword evidence="5" id="KW-0460">Magnesium</keyword>
<dbReference type="PANTHER" id="PTHR11236:SF48">
    <property type="entry name" value="ISOCHORISMATE SYNTHASE MENF"/>
    <property type="match status" value="1"/>
</dbReference>
<dbReference type="Pfam" id="PF00425">
    <property type="entry name" value="Chorismate_bind"/>
    <property type="match status" value="1"/>
</dbReference>
<comment type="caution">
    <text evidence="11">The sequence shown here is derived from an EMBL/GenBank/DDBJ whole genome shotgun (WGS) entry which is preliminary data.</text>
</comment>
<dbReference type="OrthoDB" id="9803598at2"/>
<evidence type="ECO:0000256" key="8">
    <source>
        <dbReference type="ARBA" id="ARBA00047683"/>
    </source>
</evidence>
<evidence type="ECO:0000256" key="4">
    <source>
        <dbReference type="ARBA" id="ARBA00022723"/>
    </source>
</evidence>
<dbReference type="Proteomes" id="UP000003730">
    <property type="component" value="Unassembled WGS sequence"/>
</dbReference>
<sequence length="468" mass="53321">MKKFNLYTHYKKILADTITPVSVYLKIRDKFPNSILLESSDYHANDNTFSYICCNPIASISVKNEIITQTFPDGSSLIEKISEETDVVNEIHKFTKRFKVHSKENFKFINNGIFGYMAYDAVRYFEDITITKKEGHQDIPDIYYAVYQNIIAINHHKNEAYIFAHCFENQTNNIDEILQLITSKNFAAFNFTTIGETTSNLTDDAYKEQVELAKKHCARGDVFQLVLSKKFSQKFKGDEFNVYRALRSINPSPYLFYFDYGDFKIFGSSPEAQLVVKGDQAEIHPIAGTFKRTGNDEKDAVLAKQLSEDDKENAEHVMLVDLARNDLSRHGSNVEVKTYREVQFFSHVIHLVSKVTGTKHAETTTMQMVADTFPAGTLSGAPKHKAMQLIEKYETTSRDYYGGAIGFMDFDGNFNHAIMIRTFLSKNHQLHWQAGAGLVSKSVPENELQEVYNKLGALTKAIELAKEI</sequence>
<dbReference type="InterPro" id="IPR005801">
    <property type="entry name" value="ADC_synthase"/>
</dbReference>
<comment type="cofactor">
    <cofactor evidence="1">
        <name>Mg(2+)</name>
        <dbReference type="ChEBI" id="CHEBI:18420"/>
    </cofactor>
</comment>
<dbReference type="GO" id="GO:0004049">
    <property type="term" value="F:anthranilate synthase activity"/>
    <property type="evidence" value="ECO:0007669"/>
    <property type="project" value="UniProtKB-EC"/>
</dbReference>
<protein>
    <recommendedName>
        <fullName evidence="3">Anthranilate synthase component 1</fullName>
    </recommendedName>
</protein>
<dbReference type="PANTHER" id="PTHR11236">
    <property type="entry name" value="AMINOBENZOATE/ANTHRANILATE SYNTHASE"/>
    <property type="match status" value="1"/>
</dbReference>
<gene>
    <name evidence="11" type="ORF">BZARG_2906</name>
</gene>
<dbReference type="GO" id="GO:0046872">
    <property type="term" value="F:metal ion binding"/>
    <property type="evidence" value="ECO:0007669"/>
    <property type="project" value="UniProtKB-KW"/>
</dbReference>
<comment type="subunit">
    <text evidence="2">Heterotetramer consisting of two non-identical subunits: a beta subunit (TrpG) and a large alpha subunit (TrpE).</text>
</comment>
<evidence type="ECO:0000259" key="9">
    <source>
        <dbReference type="Pfam" id="PF00425"/>
    </source>
</evidence>
<dbReference type="SUPFAM" id="SSF56322">
    <property type="entry name" value="ADC synthase"/>
    <property type="match status" value="1"/>
</dbReference>
<dbReference type="InterPro" id="IPR015890">
    <property type="entry name" value="Chorismate_C"/>
</dbReference>
<evidence type="ECO:0000313" key="11">
    <source>
        <dbReference type="EMBL" id="EGV43251.2"/>
    </source>
</evidence>
<dbReference type="InterPro" id="IPR019999">
    <property type="entry name" value="Anth_synth_I-like"/>
</dbReference>
<feature type="domain" description="Chorismate-utilising enzyme C-terminal" evidence="9">
    <location>
        <begin position="204"/>
        <end position="454"/>
    </location>
</feature>
<keyword evidence="12" id="KW-1185">Reference proteome</keyword>
<evidence type="ECO:0000256" key="2">
    <source>
        <dbReference type="ARBA" id="ARBA00011575"/>
    </source>
</evidence>
<dbReference type="InterPro" id="IPR006805">
    <property type="entry name" value="Anth_synth_I_N"/>
</dbReference>
<reference evidence="11 12" key="1">
    <citation type="journal article" date="2008" name="Int. J. Syst. Evol. Microbiol.">
        <title>Bizionia argentinensis sp. nov., isolated from surface marine water in Antarctica.</title>
        <authorList>
            <person name="Bercovich A."/>
            <person name="Vazquez S.C."/>
            <person name="Yankilevich P."/>
            <person name="Coria S.H."/>
            <person name="Foti M."/>
            <person name="Hernandez E."/>
            <person name="Vidal A."/>
            <person name="Ruberto L."/>
            <person name="Melo C."/>
            <person name="Marenssi S."/>
            <person name="Criscuolo M."/>
            <person name="Memoli M."/>
            <person name="Arguelles M."/>
            <person name="Mac Cormack W.P."/>
        </authorList>
    </citation>
    <scope>NUCLEOTIDE SEQUENCE [LARGE SCALE GENOMIC DNA]</scope>
    <source>
        <strain evidence="11 12">JUB59</strain>
    </source>
</reference>
<evidence type="ECO:0000313" key="12">
    <source>
        <dbReference type="Proteomes" id="UP000003730"/>
    </source>
</evidence>
<comment type="catalytic activity">
    <reaction evidence="8">
        <text>chorismate + L-glutamine = anthranilate + pyruvate + L-glutamate + H(+)</text>
        <dbReference type="Rhea" id="RHEA:21732"/>
        <dbReference type="ChEBI" id="CHEBI:15361"/>
        <dbReference type="ChEBI" id="CHEBI:15378"/>
        <dbReference type="ChEBI" id="CHEBI:16567"/>
        <dbReference type="ChEBI" id="CHEBI:29748"/>
        <dbReference type="ChEBI" id="CHEBI:29985"/>
        <dbReference type="ChEBI" id="CHEBI:58359"/>
        <dbReference type="EC" id="4.1.3.27"/>
    </reaction>
</comment>
<dbReference type="AlphaFoldDB" id="G2EE96"/>
<evidence type="ECO:0000256" key="5">
    <source>
        <dbReference type="ARBA" id="ARBA00022842"/>
    </source>
</evidence>
<keyword evidence="4" id="KW-0479">Metal-binding</keyword>
<dbReference type="PATRIC" id="fig|1046627.3.peg.1841"/>
<evidence type="ECO:0000256" key="6">
    <source>
        <dbReference type="ARBA" id="ARBA00023239"/>
    </source>
</evidence>
<feature type="domain" description="Anthranilate synthase component I N-terminal" evidence="10">
    <location>
        <begin position="16"/>
        <end position="162"/>
    </location>
</feature>
<organism evidence="11 12">
    <name type="scientific">Bizionia argentinensis JUB59</name>
    <dbReference type="NCBI Taxonomy" id="1046627"/>
    <lineage>
        <taxon>Bacteria</taxon>
        <taxon>Pseudomonadati</taxon>
        <taxon>Bacteroidota</taxon>
        <taxon>Flavobacteriia</taxon>
        <taxon>Flavobacteriales</taxon>
        <taxon>Flavobacteriaceae</taxon>
        <taxon>Bizionia</taxon>
    </lineage>
</organism>
<accession>G2EE96</accession>
<dbReference type="STRING" id="1046627.BZARG_2906"/>
<comment type="function">
    <text evidence="7">Part of a heterotetrameric complex that catalyzes the two-step biosynthesis of anthranilate, an intermediate in the biosynthesis of L-tryptophan. In the first step, the glutamine-binding beta subunit (TrpG) of anthranilate synthase (AS) provides the glutamine amidotransferase activity which generates ammonia as a substrate that, along with chorismate, is used in the second step, catalyzed by the large alpha subunit of AS (TrpE) to produce anthranilate. In the absence of TrpG, TrpE can synthesize anthranilate directly from chorismate and high concentrations of ammonia.</text>
</comment>
<proteinExistence type="predicted"/>
<dbReference type="EMBL" id="AFXZ01000033">
    <property type="protein sequence ID" value="EGV43251.2"/>
    <property type="molecule type" value="Genomic_DNA"/>
</dbReference>
<dbReference type="Pfam" id="PF04715">
    <property type="entry name" value="Anth_synt_I_N"/>
    <property type="match status" value="1"/>
</dbReference>
<evidence type="ECO:0000256" key="3">
    <source>
        <dbReference type="ARBA" id="ARBA00020653"/>
    </source>
</evidence>
<evidence type="ECO:0000256" key="7">
    <source>
        <dbReference type="ARBA" id="ARBA00025634"/>
    </source>
</evidence>
<dbReference type="RefSeq" id="WP_040288354.1">
    <property type="nucleotide sequence ID" value="NZ_AFXZ01000033.1"/>
</dbReference>
<dbReference type="GO" id="GO:0000162">
    <property type="term" value="P:L-tryptophan biosynthetic process"/>
    <property type="evidence" value="ECO:0007669"/>
    <property type="project" value="TreeGrafter"/>
</dbReference>
<evidence type="ECO:0000256" key="1">
    <source>
        <dbReference type="ARBA" id="ARBA00001946"/>
    </source>
</evidence>
<dbReference type="Gene3D" id="3.60.120.10">
    <property type="entry name" value="Anthranilate synthase"/>
    <property type="match status" value="1"/>
</dbReference>